<dbReference type="AlphaFoldDB" id="D1CEK5"/>
<dbReference type="Pfam" id="PF00884">
    <property type="entry name" value="Sulfatase"/>
    <property type="match status" value="1"/>
</dbReference>
<dbReference type="SUPFAM" id="SSF53649">
    <property type="entry name" value="Alkaline phosphatase-like"/>
    <property type="match status" value="1"/>
</dbReference>
<name>D1CEK5_THET1</name>
<accession>D1CEK5</accession>
<reference evidence="5" key="1">
    <citation type="journal article" date="2010" name="Stand. Genomic Sci.">
        <title>Complete genome sequence of 'Thermobaculum terrenum' type strain (YNP1).</title>
        <authorList>
            <person name="Kiss H."/>
            <person name="Cleland D."/>
            <person name="Lapidus A."/>
            <person name="Lucas S."/>
            <person name="Glavina Del Rio T."/>
            <person name="Nolan M."/>
            <person name="Tice H."/>
            <person name="Han C."/>
            <person name="Goodwin L."/>
            <person name="Pitluck S."/>
            <person name="Liolios K."/>
            <person name="Ivanova N."/>
            <person name="Mavromatis K."/>
            <person name="Ovchinnikova G."/>
            <person name="Pati A."/>
            <person name="Chen A."/>
            <person name="Palaniappan K."/>
            <person name="Land M."/>
            <person name="Hauser L."/>
            <person name="Chang Y."/>
            <person name="Jeffries C."/>
            <person name="Lu M."/>
            <person name="Brettin T."/>
            <person name="Detter J."/>
            <person name="Goker M."/>
            <person name="Tindall B."/>
            <person name="Beck B."/>
            <person name="McDermott T."/>
            <person name="Woyke T."/>
            <person name="Bristow J."/>
            <person name="Eisen J."/>
            <person name="Markowitz V."/>
            <person name="Hugenholtz P."/>
            <person name="Kyrpides N."/>
            <person name="Klenk H."/>
            <person name="Cheng J."/>
        </authorList>
    </citation>
    <scope>NUCLEOTIDE SEQUENCE [LARGE SCALE GENOMIC DNA]</scope>
    <source>
        <strain evidence="5">ATCC BAA-798 / YNP1</strain>
    </source>
</reference>
<dbReference type="PANTHER" id="PTHR42693">
    <property type="entry name" value="ARYLSULFATASE FAMILY MEMBER"/>
    <property type="match status" value="1"/>
</dbReference>
<evidence type="ECO:0000259" key="3">
    <source>
        <dbReference type="Pfam" id="PF00884"/>
    </source>
</evidence>
<comment type="similarity">
    <text evidence="1">Belongs to the sulfatase family.</text>
</comment>
<dbReference type="EMBL" id="CP001825">
    <property type="protein sequence ID" value="ACZ41361.1"/>
    <property type="molecule type" value="Genomic_DNA"/>
</dbReference>
<proteinExistence type="inferred from homology"/>
<dbReference type="CDD" id="cd16027">
    <property type="entry name" value="SGSH"/>
    <property type="match status" value="1"/>
</dbReference>
<evidence type="ECO:0000313" key="4">
    <source>
        <dbReference type="EMBL" id="ACZ41361.1"/>
    </source>
</evidence>
<keyword evidence="2" id="KW-0378">Hydrolase</keyword>
<evidence type="ECO:0000256" key="2">
    <source>
        <dbReference type="ARBA" id="ARBA00022801"/>
    </source>
</evidence>
<dbReference type="KEGG" id="ttr:Tter_0440"/>
<dbReference type="Gene3D" id="3.40.720.10">
    <property type="entry name" value="Alkaline Phosphatase, subunit A"/>
    <property type="match status" value="1"/>
</dbReference>
<dbReference type="InterPro" id="IPR050738">
    <property type="entry name" value="Sulfatase"/>
</dbReference>
<dbReference type="STRING" id="525904.Tter_0440"/>
<keyword evidence="5" id="KW-1185">Reference proteome</keyword>
<evidence type="ECO:0000256" key="1">
    <source>
        <dbReference type="ARBA" id="ARBA00008779"/>
    </source>
</evidence>
<sequence length="431" mass="48803">MVNRPSIVLVTCHDLGTYLHCYGVPTPATPNLDRLAGEGLQFTNAFCVAPQCSPSRSAIATGRYPHSNGVMGLTHHPFDWDLYPDEKHIAQILKDLGYATFLLGHQHVTTNPSRLGFDLMFHDRRGEAVVNEFRRIVQAHDFQASPAYFEINLNQTHRPYEGEGLDVQSQREVFVPGFLPEAPESRDEMLQFYRSVEVADKLVGDVLEIVDQYGLRNEIIFVFTTDHGIAMPRAKCTLYDPGLRVSLLLRWPAGSFPTGQKIDSLVSNVDILPTLLAMIGIDPLPEFLQGKSFLPSMVDDRAVRDEVFAEKTFHSYYDPMRAIRTDRYKYIVNFESSFLVEVPGDIQMGVIFRRFTQLYSATQHPVIELYDLESDPLEEHNLAGNPDYADIERDLRGRLLQWMEATDDPLLQGPVASPSYRKALNVLKESP</sequence>
<dbReference type="OrthoDB" id="9762324at2"/>
<dbReference type="InterPro" id="IPR017850">
    <property type="entry name" value="Alkaline_phosphatase_core_sf"/>
</dbReference>
<feature type="domain" description="Sulfatase N-terminal" evidence="3">
    <location>
        <begin position="6"/>
        <end position="281"/>
    </location>
</feature>
<evidence type="ECO:0000313" key="5">
    <source>
        <dbReference type="Proteomes" id="UP000000323"/>
    </source>
</evidence>
<gene>
    <name evidence="4" type="ordered locus">Tter_0440</name>
</gene>
<dbReference type="GO" id="GO:0004065">
    <property type="term" value="F:arylsulfatase activity"/>
    <property type="evidence" value="ECO:0007669"/>
    <property type="project" value="TreeGrafter"/>
</dbReference>
<dbReference type="HOGENOM" id="CLU_006332_9_3_0"/>
<protein>
    <submittedName>
        <fullName evidence="4">Sulfatase</fullName>
    </submittedName>
</protein>
<organism evidence="4 5">
    <name type="scientific">Thermobaculum terrenum (strain ATCC BAA-798 / CCMEE 7001 / YNP1)</name>
    <dbReference type="NCBI Taxonomy" id="525904"/>
    <lineage>
        <taxon>Bacteria</taxon>
        <taxon>Bacillati</taxon>
        <taxon>Chloroflexota</taxon>
        <taxon>Chloroflexia</taxon>
        <taxon>Candidatus Thermobaculales</taxon>
        <taxon>Candidatus Thermobaculaceae</taxon>
        <taxon>Thermobaculum</taxon>
    </lineage>
</organism>
<dbReference type="Proteomes" id="UP000000323">
    <property type="component" value="Chromosome 1"/>
</dbReference>
<dbReference type="PANTHER" id="PTHR42693:SF53">
    <property type="entry name" value="ENDO-4-O-SULFATASE"/>
    <property type="match status" value="1"/>
</dbReference>
<dbReference type="InterPro" id="IPR000917">
    <property type="entry name" value="Sulfatase_N"/>
</dbReference>
<dbReference type="eggNOG" id="COG3119">
    <property type="taxonomic scope" value="Bacteria"/>
</dbReference>